<sequence>PNVNNFYKPLTPAQYASINGTIRSKNVAWTQNLNLQVTNTDLFSLPAGSVGFAGVAQIGSQAWNNPNDPRVVAGDFWGLTGTSGSGTRSNWAYSGELRVPITSMLTANLSARYDQYKNNGASSDDRPTYKLGLEFRPTDAWLLRASYGTAFRAPDMAYVFGGKSGFYNYDVNDYYRCATDPSQSGLPIDQCKYAGLAVFAEHYGNRKLQSITAKSWGYGVVWSPNSDFD</sequence>
<keyword evidence="3" id="KW-0998">Cell outer membrane</keyword>
<dbReference type="Pfam" id="PF00593">
    <property type="entry name" value="TonB_dep_Rec_b-barrel"/>
    <property type="match status" value="1"/>
</dbReference>
<name>X0UG27_9ZZZZ</name>
<comment type="caution">
    <text evidence="5">The sequence shown here is derived from an EMBL/GenBank/DDBJ whole genome shotgun (WGS) entry which is preliminary data.</text>
</comment>
<protein>
    <recommendedName>
        <fullName evidence="4">TonB-dependent receptor-like beta-barrel domain-containing protein</fullName>
    </recommendedName>
</protein>
<feature type="domain" description="TonB-dependent receptor-like beta-barrel" evidence="4">
    <location>
        <begin position="20"/>
        <end position="225"/>
    </location>
</feature>
<dbReference type="InterPro" id="IPR036942">
    <property type="entry name" value="Beta-barrel_TonB_sf"/>
</dbReference>
<reference evidence="5" key="1">
    <citation type="journal article" date="2014" name="Front. Microbiol.">
        <title>High frequency of phylogenetically diverse reductive dehalogenase-homologous genes in deep subseafloor sedimentary metagenomes.</title>
        <authorList>
            <person name="Kawai M."/>
            <person name="Futagami T."/>
            <person name="Toyoda A."/>
            <person name="Takaki Y."/>
            <person name="Nishi S."/>
            <person name="Hori S."/>
            <person name="Arai W."/>
            <person name="Tsubouchi T."/>
            <person name="Morono Y."/>
            <person name="Uchiyama I."/>
            <person name="Ito T."/>
            <person name="Fujiyama A."/>
            <person name="Inagaki F."/>
            <person name="Takami H."/>
        </authorList>
    </citation>
    <scope>NUCLEOTIDE SEQUENCE</scope>
    <source>
        <strain evidence="5">Expedition CK06-06</strain>
    </source>
</reference>
<accession>X0UG27</accession>
<dbReference type="PANTHER" id="PTHR47234:SF1">
    <property type="entry name" value="TONB-DEPENDENT RECEPTOR"/>
    <property type="match status" value="1"/>
</dbReference>
<dbReference type="PANTHER" id="PTHR47234">
    <property type="match status" value="1"/>
</dbReference>
<evidence type="ECO:0000256" key="3">
    <source>
        <dbReference type="ARBA" id="ARBA00023237"/>
    </source>
</evidence>
<dbReference type="Gene3D" id="2.40.170.20">
    <property type="entry name" value="TonB-dependent receptor, beta-barrel domain"/>
    <property type="match status" value="1"/>
</dbReference>
<dbReference type="EMBL" id="BARS01012237">
    <property type="protein sequence ID" value="GAF98276.1"/>
    <property type="molecule type" value="Genomic_DNA"/>
</dbReference>
<dbReference type="AlphaFoldDB" id="X0UG27"/>
<feature type="non-terminal residue" evidence="5">
    <location>
        <position position="229"/>
    </location>
</feature>
<dbReference type="GO" id="GO:0009279">
    <property type="term" value="C:cell outer membrane"/>
    <property type="evidence" value="ECO:0007669"/>
    <property type="project" value="UniProtKB-SubCell"/>
</dbReference>
<comment type="subcellular location">
    <subcellularLocation>
        <location evidence="1">Cell outer membrane</location>
    </subcellularLocation>
</comment>
<evidence type="ECO:0000259" key="4">
    <source>
        <dbReference type="Pfam" id="PF00593"/>
    </source>
</evidence>
<organism evidence="5">
    <name type="scientific">marine sediment metagenome</name>
    <dbReference type="NCBI Taxonomy" id="412755"/>
    <lineage>
        <taxon>unclassified sequences</taxon>
        <taxon>metagenomes</taxon>
        <taxon>ecological metagenomes</taxon>
    </lineage>
</organism>
<feature type="non-terminal residue" evidence="5">
    <location>
        <position position="1"/>
    </location>
</feature>
<evidence type="ECO:0000256" key="2">
    <source>
        <dbReference type="ARBA" id="ARBA00023136"/>
    </source>
</evidence>
<proteinExistence type="predicted"/>
<evidence type="ECO:0000256" key="1">
    <source>
        <dbReference type="ARBA" id="ARBA00004442"/>
    </source>
</evidence>
<dbReference type="InterPro" id="IPR000531">
    <property type="entry name" value="Beta-barrel_TonB"/>
</dbReference>
<dbReference type="SUPFAM" id="SSF56935">
    <property type="entry name" value="Porins"/>
    <property type="match status" value="1"/>
</dbReference>
<keyword evidence="2" id="KW-0472">Membrane</keyword>
<evidence type="ECO:0000313" key="5">
    <source>
        <dbReference type="EMBL" id="GAF98276.1"/>
    </source>
</evidence>
<gene>
    <name evidence="5" type="ORF">S01H1_21896</name>
</gene>